<dbReference type="RefSeq" id="WP_356713517.1">
    <property type="nucleotide sequence ID" value="NZ_JBEXIP010000090.1"/>
</dbReference>
<dbReference type="Gene3D" id="3.40.1580.10">
    <property type="entry name" value="SMI1/KNR4-like"/>
    <property type="match status" value="1"/>
</dbReference>
<dbReference type="EMBL" id="JBEXIP010000090">
    <property type="protein sequence ID" value="MET8439113.1"/>
    <property type="molecule type" value="Genomic_DNA"/>
</dbReference>
<organism evidence="2 3">
    <name type="scientific">Streptomyces sp. 900116325</name>
    <dbReference type="NCBI Taxonomy" id="3154295"/>
    <lineage>
        <taxon>Bacteria</taxon>
        <taxon>Bacillati</taxon>
        <taxon>Actinomycetota</taxon>
        <taxon>Actinomycetes</taxon>
        <taxon>Kitasatosporales</taxon>
        <taxon>Streptomycetaceae</taxon>
        <taxon>Streptomyces</taxon>
    </lineage>
</organism>
<evidence type="ECO:0000313" key="3">
    <source>
        <dbReference type="Proteomes" id="UP001550044"/>
    </source>
</evidence>
<dbReference type="SMART" id="SM00860">
    <property type="entry name" value="SMI1_KNR4"/>
    <property type="match status" value="1"/>
</dbReference>
<dbReference type="SUPFAM" id="SSF160631">
    <property type="entry name" value="SMI1/KNR4-like"/>
    <property type="match status" value="1"/>
</dbReference>
<evidence type="ECO:0000313" key="2">
    <source>
        <dbReference type="EMBL" id="MET8439113.1"/>
    </source>
</evidence>
<comment type="caution">
    <text evidence="2">The sequence shown here is derived from an EMBL/GenBank/DDBJ whole genome shotgun (WGS) entry which is preliminary data.</text>
</comment>
<feature type="domain" description="Knr4/Smi1-like" evidence="1">
    <location>
        <begin position="36"/>
        <end position="211"/>
    </location>
</feature>
<reference evidence="2 3" key="1">
    <citation type="submission" date="2024-06" db="EMBL/GenBank/DDBJ databases">
        <title>The Natural Products Discovery Center: Release of the First 8490 Sequenced Strains for Exploring Actinobacteria Biosynthetic Diversity.</title>
        <authorList>
            <person name="Kalkreuter E."/>
            <person name="Kautsar S.A."/>
            <person name="Yang D."/>
            <person name="Bader C.D."/>
            <person name="Teijaro C.N."/>
            <person name="Fluegel L."/>
            <person name="Davis C.M."/>
            <person name="Simpson J.R."/>
            <person name="Lauterbach L."/>
            <person name="Steele A.D."/>
            <person name="Gui C."/>
            <person name="Meng S."/>
            <person name="Li G."/>
            <person name="Viehrig K."/>
            <person name="Ye F."/>
            <person name="Su P."/>
            <person name="Kiefer A.F."/>
            <person name="Nichols A."/>
            <person name="Cepeda A.J."/>
            <person name="Yan W."/>
            <person name="Fan B."/>
            <person name="Jiang Y."/>
            <person name="Adhikari A."/>
            <person name="Zheng C.-J."/>
            <person name="Schuster L."/>
            <person name="Cowan T.M."/>
            <person name="Smanski M.J."/>
            <person name="Chevrette M.G."/>
            <person name="De Carvalho L.P.S."/>
            <person name="Shen B."/>
        </authorList>
    </citation>
    <scope>NUCLEOTIDE SEQUENCE [LARGE SCALE GENOMIC DNA]</scope>
    <source>
        <strain evidence="2 3">NPDC005137</strain>
    </source>
</reference>
<accession>A0ABV2UMN1</accession>
<proteinExistence type="predicted"/>
<dbReference type="Proteomes" id="UP001550044">
    <property type="component" value="Unassembled WGS sequence"/>
</dbReference>
<dbReference type="InterPro" id="IPR018958">
    <property type="entry name" value="Knr4/Smi1-like_dom"/>
</dbReference>
<dbReference type="Pfam" id="PF09346">
    <property type="entry name" value="SMI1_KNR4"/>
    <property type="match status" value="1"/>
</dbReference>
<sequence length="224" mass="24096">MTDWTGVRERVLALAAGSSSDKVFGSMGHGFVLDAPLAAAEVADLEAWLGIELPEDYRSFLLHVGAGGAGPAYGIFPVRRMDSGGWRWIGDAPEEVEPGMVAELFPGGADPEAAVEILAEQPFMEDFDDLADFEAALEVWEERLADVQYDPRFTAGALCLCDEGCGLTARLVVTGSERGRIWRDPRSDGKDLHPVRDASGSLLDFAGWYLGWLTAAEAACGSDR</sequence>
<name>A0ABV2UMN1_9ACTN</name>
<dbReference type="InterPro" id="IPR037883">
    <property type="entry name" value="Knr4/Smi1-like_sf"/>
</dbReference>
<keyword evidence="3" id="KW-1185">Reference proteome</keyword>
<evidence type="ECO:0000259" key="1">
    <source>
        <dbReference type="SMART" id="SM00860"/>
    </source>
</evidence>
<protein>
    <submittedName>
        <fullName evidence="2">SMI1/KNR4 family protein</fullName>
    </submittedName>
</protein>
<gene>
    <name evidence="2" type="ORF">ABZV61_41960</name>
</gene>